<organism evidence="1 2">
    <name type="scientific">Castellaniella defragrans</name>
    <name type="common">Alcaligenes defragrans</name>
    <dbReference type="NCBI Taxonomy" id="75697"/>
    <lineage>
        <taxon>Bacteria</taxon>
        <taxon>Pseudomonadati</taxon>
        <taxon>Pseudomonadota</taxon>
        <taxon>Betaproteobacteria</taxon>
        <taxon>Burkholderiales</taxon>
        <taxon>Alcaligenaceae</taxon>
        <taxon>Castellaniella</taxon>
    </lineage>
</organism>
<gene>
    <name evidence="1" type="ORF">HNR28_003015</name>
</gene>
<sequence>MSPDIEYGAAGFNITSYEDDPLYQIDEANQRITFQLKRDSYTPVAVLKAFMKIGLTLLPDEEVGNFPHLMSWVRSTDHSRRFADQCPIIRTFQPGPMPNDYLSCGEKLTSRTIPTCSWYWPTGTRYSKCSYRRKNTTSP</sequence>
<dbReference type="AlphaFoldDB" id="A0A7W9TT03"/>
<accession>A0A7W9TT03</accession>
<comment type="caution">
    <text evidence="1">The sequence shown here is derived from an EMBL/GenBank/DDBJ whole genome shotgun (WGS) entry which is preliminary data.</text>
</comment>
<protein>
    <submittedName>
        <fullName evidence="1">Uncharacterized protein</fullName>
    </submittedName>
</protein>
<dbReference type="EMBL" id="JACHIB010000019">
    <property type="protein sequence ID" value="MBB6084962.1"/>
    <property type="molecule type" value="Genomic_DNA"/>
</dbReference>
<evidence type="ECO:0000313" key="1">
    <source>
        <dbReference type="EMBL" id="MBB6084962.1"/>
    </source>
</evidence>
<proteinExistence type="predicted"/>
<reference evidence="1 2" key="1">
    <citation type="submission" date="2020-08" db="EMBL/GenBank/DDBJ databases">
        <title>Genomic Encyclopedia of Type Strains, Phase IV (KMG-IV): sequencing the most valuable type-strain genomes for metagenomic binning, comparative biology and taxonomic classification.</title>
        <authorList>
            <person name="Goeker M."/>
        </authorList>
    </citation>
    <scope>NUCLEOTIDE SEQUENCE [LARGE SCALE GENOMIC DNA]</scope>
    <source>
        <strain evidence="1 2">DSM 12141</strain>
    </source>
</reference>
<name>A0A7W9TT03_CASDE</name>
<dbReference type="RefSeq" id="WP_151025582.1">
    <property type="nucleotide sequence ID" value="NZ_JACHIB010000019.1"/>
</dbReference>
<dbReference type="Proteomes" id="UP000541136">
    <property type="component" value="Unassembled WGS sequence"/>
</dbReference>
<evidence type="ECO:0000313" key="2">
    <source>
        <dbReference type="Proteomes" id="UP000541136"/>
    </source>
</evidence>